<dbReference type="Pfam" id="PF01120">
    <property type="entry name" value="Alpha_L_fucos"/>
    <property type="match status" value="2"/>
</dbReference>
<dbReference type="InterPro" id="IPR000933">
    <property type="entry name" value="Glyco_hydro_29"/>
</dbReference>
<evidence type="ECO:0000256" key="4">
    <source>
        <dbReference type="ARBA" id="ARBA00022729"/>
    </source>
</evidence>
<dbReference type="PRINTS" id="PR00741">
    <property type="entry name" value="GLHYDRLASE29"/>
</dbReference>
<evidence type="ECO:0000256" key="2">
    <source>
        <dbReference type="ARBA" id="ARBA00007951"/>
    </source>
</evidence>
<protein>
    <recommendedName>
        <fullName evidence="3">alpha-L-fucosidase</fullName>
        <ecNumber evidence="3">3.2.1.51</ecNumber>
    </recommendedName>
</protein>
<dbReference type="InterPro" id="IPR013780">
    <property type="entry name" value="Glyco_hydro_b"/>
</dbReference>
<keyword evidence="6" id="KW-0326">Glycosidase</keyword>
<name>A0A7R9EZY4_9NEOP</name>
<dbReference type="AlphaFoldDB" id="A0A7R9EZY4"/>
<dbReference type="EC" id="3.2.1.51" evidence="3"/>
<dbReference type="EMBL" id="OD566494">
    <property type="protein sequence ID" value="CAD7444089.1"/>
    <property type="molecule type" value="Genomic_DNA"/>
</dbReference>
<dbReference type="GO" id="GO:0006004">
    <property type="term" value="P:fucose metabolic process"/>
    <property type="evidence" value="ECO:0007669"/>
    <property type="project" value="InterPro"/>
</dbReference>
<gene>
    <name evidence="9" type="ORF">TBIB3V08_LOCUS6479</name>
</gene>
<dbReference type="Pfam" id="PF16757">
    <property type="entry name" value="Fucosidase_C"/>
    <property type="match status" value="1"/>
</dbReference>
<evidence type="ECO:0000259" key="8">
    <source>
        <dbReference type="Pfam" id="PF16757"/>
    </source>
</evidence>
<evidence type="ECO:0000256" key="6">
    <source>
        <dbReference type="ARBA" id="ARBA00023295"/>
    </source>
</evidence>
<dbReference type="SUPFAM" id="SSF51445">
    <property type="entry name" value="(Trans)glycosidases"/>
    <property type="match status" value="2"/>
</dbReference>
<proteinExistence type="inferred from homology"/>
<reference evidence="9" key="1">
    <citation type="submission" date="2020-11" db="EMBL/GenBank/DDBJ databases">
        <authorList>
            <person name="Tran Van P."/>
        </authorList>
    </citation>
    <scope>NUCLEOTIDE SEQUENCE</scope>
</reference>
<organism evidence="9">
    <name type="scientific">Timema bartmani</name>
    <dbReference type="NCBI Taxonomy" id="61472"/>
    <lineage>
        <taxon>Eukaryota</taxon>
        <taxon>Metazoa</taxon>
        <taxon>Ecdysozoa</taxon>
        <taxon>Arthropoda</taxon>
        <taxon>Hexapoda</taxon>
        <taxon>Insecta</taxon>
        <taxon>Pterygota</taxon>
        <taxon>Neoptera</taxon>
        <taxon>Polyneoptera</taxon>
        <taxon>Phasmatodea</taxon>
        <taxon>Timematodea</taxon>
        <taxon>Timematoidea</taxon>
        <taxon>Timematidae</taxon>
        <taxon>Timema</taxon>
    </lineage>
</organism>
<dbReference type="InterPro" id="IPR057739">
    <property type="entry name" value="Glyco_hydro_29_N"/>
</dbReference>
<comment type="function">
    <text evidence="1">Alpha-L-fucosidase is responsible for hydrolyzing the alpha-1,6-linked fucose joined to the reducing-end N-acetylglucosamine of the carbohydrate moieties of glycoproteins.</text>
</comment>
<dbReference type="InterPro" id="IPR017853">
    <property type="entry name" value="GH"/>
</dbReference>
<comment type="similarity">
    <text evidence="2">Belongs to the glycosyl hydrolase 29 family.</text>
</comment>
<dbReference type="InterPro" id="IPR031919">
    <property type="entry name" value="Fucosidase_C"/>
</dbReference>
<evidence type="ECO:0000313" key="9">
    <source>
        <dbReference type="EMBL" id="CAD7444089.1"/>
    </source>
</evidence>
<feature type="domain" description="Glycoside hydrolase family 29 N-terminal" evidence="7">
    <location>
        <begin position="284"/>
        <end position="483"/>
    </location>
</feature>
<dbReference type="PANTHER" id="PTHR10030:SF37">
    <property type="entry name" value="ALPHA-L-FUCOSIDASE-RELATED"/>
    <property type="match status" value="1"/>
</dbReference>
<evidence type="ECO:0000256" key="1">
    <source>
        <dbReference type="ARBA" id="ARBA00004071"/>
    </source>
</evidence>
<dbReference type="SMART" id="SM00812">
    <property type="entry name" value="Alpha_L_fucos"/>
    <property type="match status" value="1"/>
</dbReference>
<keyword evidence="5" id="KW-0378">Hydrolase</keyword>
<dbReference type="GO" id="GO:0004560">
    <property type="term" value="F:alpha-L-fucosidase activity"/>
    <property type="evidence" value="ECO:0007669"/>
    <property type="project" value="UniProtKB-EC"/>
</dbReference>
<feature type="domain" description="Glycoside hydrolase family 29 N-terminal" evidence="7">
    <location>
        <begin position="105"/>
        <end position="242"/>
    </location>
</feature>
<evidence type="ECO:0000259" key="7">
    <source>
        <dbReference type="Pfam" id="PF01120"/>
    </source>
</evidence>
<evidence type="ECO:0000256" key="5">
    <source>
        <dbReference type="ARBA" id="ARBA00022801"/>
    </source>
</evidence>
<dbReference type="GO" id="GO:0005764">
    <property type="term" value="C:lysosome"/>
    <property type="evidence" value="ECO:0007669"/>
    <property type="project" value="TreeGrafter"/>
</dbReference>
<keyword evidence="4" id="KW-0732">Signal</keyword>
<accession>A0A7R9EZY4</accession>
<evidence type="ECO:0000256" key="3">
    <source>
        <dbReference type="ARBA" id="ARBA00012662"/>
    </source>
</evidence>
<dbReference type="Gene3D" id="2.60.40.1180">
    <property type="entry name" value="Golgi alpha-mannosidase II"/>
    <property type="match status" value="1"/>
</dbReference>
<dbReference type="PANTHER" id="PTHR10030">
    <property type="entry name" value="ALPHA-L-FUCOSIDASE"/>
    <property type="match status" value="1"/>
</dbReference>
<dbReference type="GO" id="GO:0016139">
    <property type="term" value="P:glycoside catabolic process"/>
    <property type="evidence" value="ECO:0007669"/>
    <property type="project" value="TreeGrafter"/>
</dbReference>
<feature type="domain" description="Alpha-L-fucosidase C-terminal" evidence="8">
    <location>
        <begin position="494"/>
        <end position="578"/>
    </location>
</feature>
<dbReference type="InterPro" id="IPR016286">
    <property type="entry name" value="FUC_metazoa-typ"/>
</dbReference>
<dbReference type="Gene3D" id="3.20.20.80">
    <property type="entry name" value="Glycosidases"/>
    <property type="match status" value="1"/>
</dbReference>
<sequence>MQVHPTEIRTSISPSSAVWLNTTGALANNATEASHEYLKPLHITFQYNRSLPTRGHTTALSCRPPANNYDAHSFQLSDLKQLSCWYNVDEMYLYIPALVVLVGSCFSQDTVRYNATWDSLDTRPLPQWYDDAKFGIFIHFGVFSVPSYRSEWFWSHWQNGDQPEFAEFMAQNYPPNFTYQDFAPDLTAEFFDPDEWVEIIQASGAKYLVLTTKHHEGFAMWPTKHSFGWNAKEVGPNRDIVDACPLSQSMKLVPEASPKCLSMKPVPEASPKCLSMKPVPDACDLAASVRKTDLHLGLYHSRYEWFNPLYLRDKANNYETQTFVDQRSMPQLYELVNSYKPDIVWSDGAWESSTYWKATEFIAWLFNDSPVKDTVVVNDRWGTDSDCTHGSYVTCADSYNPGVLQARKWESALPLTNNDWGYNREASLSDFLSIQELLTDLVKAVSTGGNLLLNVGPSKEGVITPIYEERLRQIGSWLQINGEAIYATKPWTHQNDVDSTNIWYTASKNSSALYAISLSWPSSGQLTLGSVTFTNDSEVTLLGNNGALQWTNEDDVVRVQLPDKDVVSSQWAWALKLTETQALIQQRAPRKHGFEPRFYPRVQERLSQLDKNTPSHRV</sequence>